<keyword evidence="1" id="KW-0479">Metal-binding</keyword>
<dbReference type="AlphaFoldDB" id="A0A9X0WHE1"/>
<keyword evidence="3" id="KW-0408">Iron</keyword>
<comment type="caution">
    <text evidence="7">The sequence shown here is derived from an EMBL/GenBank/DDBJ whole genome shotgun (WGS) entry which is preliminary data.</text>
</comment>
<dbReference type="InterPro" id="IPR029052">
    <property type="entry name" value="Metallo-depent_PP-like"/>
</dbReference>
<organism evidence="7 8">
    <name type="scientific">Thiocapsa imhoffii</name>
    <dbReference type="NCBI Taxonomy" id="382777"/>
    <lineage>
        <taxon>Bacteria</taxon>
        <taxon>Pseudomonadati</taxon>
        <taxon>Pseudomonadota</taxon>
        <taxon>Gammaproteobacteria</taxon>
        <taxon>Chromatiales</taxon>
        <taxon>Chromatiaceae</taxon>
        <taxon>Thiocapsa</taxon>
    </lineage>
</organism>
<keyword evidence="8" id="KW-1185">Reference proteome</keyword>
<dbReference type="PANTHER" id="PTHR42988">
    <property type="entry name" value="PHOSPHOHYDROLASE"/>
    <property type="match status" value="1"/>
</dbReference>
<dbReference type="InterPro" id="IPR050884">
    <property type="entry name" value="CNP_phosphodiesterase-III"/>
</dbReference>
<evidence type="ECO:0000259" key="6">
    <source>
        <dbReference type="Pfam" id="PF00149"/>
    </source>
</evidence>
<dbReference type="SUPFAM" id="SSF56300">
    <property type="entry name" value="Metallo-dependent phosphatases"/>
    <property type="match status" value="1"/>
</dbReference>
<evidence type="ECO:0000256" key="2">
    <source>
        <dbReference type="ARBA" id="ARBA00022801"/>
    </source>
</evidence>
<evidence type="ECO:0000313" key="7">
    <source>
        <dbReference type="EMBL" id="MBK1644575.1"/>
    </source>
</evidence>
<sequence>MLPFIQRPQPTPPRSLPDPGFSHPCVTNESQAPARRGARILTLLQLTDPHLFARGRDQLLGITTSQSFKSVLQTALASVPADALVLTGDLVQDASVAGYRRLRRLLDATRVRYDCIPGNHDSLNAMQQVFGTTETLPVSFRRFGGWTLIFLDSTEPGHEGGRLGATRLALLERILMADTSPAVIFLHHHPVAIRSRWIDGIGVADGAALLACCDRHARVKALAFGHIHQEFAQQRGGYLLLGTPSTCLQFKPHQDRFALDDRAPGFREIQLHPDGVIQSRVRRCETYPERAIPDAMGY</sequence>
<feature type="domain" description="Calcineurin-like phosphoesterase" evidence="6">
    <location>
        <begin position="42"/>
        <end position="229"/>
    </location>
</feature>
<dbReference type="Pfam" id="PF00149">
    <property type="entry name" value="Metallophos"/>
    <property type="match status" value="1"/>
</dbReference>
<evidence type="ECO:0000256" key="4">
    <source>
        <dbReference type="ARBA" id="ARBA00025742"/>
    </source>
</evidence>
<dbReference type="InterPro" id="IPR004843">
    <property type="entry name" value="Calcineurin-like_PHP"/>
</dbReference>
<evidence type="ECO:0000256" key="3">
    <source>
        <dbReference type="ARBA" id="ARBA00023004"/>
    </source>
</evidence>
<dbReference type="InterPro" id="IPR026575">
    <property type="entry name" value="GpdQ/CpdA-like"/>
</dbReference>
<dbReference type="CDD" id="cd07402">
    <property type="entry name" value="MPP_GpdQ"/>
    <property type="match status" value="1"/>
</dbReference>
<dbReference type="Proteomes" id="UP001138802">
    <property type="component" value="Unassembled WGS sequence"/>
</dbReference>
<dbReference type="GO" id="GO:0046872">
    <property type="term" value="F:metal ion binding"/>
    <property type="evidence" value="ECO:0007669"/>
    <property type="project" value="UniProtKB-KW"/>
</dbReference>
<reference evidence="7 8" key="1">
    <citation type="journal article" date="2020" name="Microorganisms">
        <title>Osmotic Adaptation and Compatible Solute Biosynthesis of Phototrophic Bacteria as Revealed from Genome Analyses.</title>
        <authorList>
            <person name="Imhoff J.F."/>
            <person name="Rahn T."/>
            <person name="Kunzel S."/>
            <person name="Keller A."/>
            <person name="Neulinger S.C."/>
        </authorList>
    </citation>
    <scope>NUCLEOTIDE SEQUENCE [LARGE SCALE GENOMIC DNA]</scope>
    <source>
        <strain evidence="7 8">DSM 21303</strain>
    </source>
</reference>
<accession>A0A9X0WHE1</accession>
<name>A0A9X0WHE1_9GAMM</name>
<dbReference type="GO" id="GO:0004112">
    <property type="term" value="F:cyclic-nucleotide phosphodiesterase activity"/>
    <property type="evidence" value="ECO:0007669"/>
    <property type="project" value="InterPro"/>
</dbReference>
<keyword evidence="2" id="KW-0378">Hydrolase</keyword>
<proteinExistence type="inferred from homology"/>
<dbReference type="Gene3D" id="3.60.21.10">
    <property type="match status" value="1"/>
</dbReference>
<evidence type="ECO:0000313" key="8">
    <source>
        <dbReference type="Proteomes" id="UP001138802"/>
    </source>
</evidence>
<comment type="similarity">
    <text evidence="4">Belongs to the cyclic nucleotide phosphodiesterase class-III family.</text>
</comment>
<gene>
    <name evidence="7" type="ORF">CKO25_07915</name>
</gene>
<dbReference type="EMBL" id="NRSD01000006">
    <property type="protein sequence ID" value="MBK1644575.1"/>
    <property type="molecule type" value="Genomic_DNA"/>
</dbReference>
<feature type="region of interest" description="Disordered" evidence="5">
    <location>
        <begin position="1"/>
        <end position="22"/>
    </location>
</feature>
<evidence type="ECO:0000256" key="5">
    <source>
        <dbReference type="SAM" id="MobiDB-lite"/>
    </source>
</evidence>
<evidence type="ECO:0000256" key="1">
    <source>
        <dbReference type="ARBA" id="ARBA00022723"/>
    </source>
</evidence>
<dbReference type="RefSeq" id="WP_200387382.1">
    <property type="nucleotide sequence ID" value="NZ_NRSD01000006.1"/>
</dbReference>
<protein>
    <recommendedName>
        <fullName evidence="6">Calcineurin-like phosphoesterase domain-containing protein</fullName>
    </recommendedName>
</protein>
<dbReference type="PANTHER" id="PTHR42988:SF2">
    <property type="entry name" value="CYCLIC NUCLEOTIDE PHOSPHODIESTERASE CBUA0032-RELATED"/>
    <property type="match status" value="1"/>
</dbReference>